<dbReference type="InterPro" id="IPR010982">
    <property type="entry name" value="Lambda_DNA-bd_dom_sf"/>
</dbReference>
<dbReference type="GO" id="GO:0045892">
    <property type="term" value="P:negative regulation of DNA-templated transcription"/>
    <property type="evidence" value="ECO:0007669"/>
    <property type="project" value="InterPro"/>
</dbReference>
<proteinExistence type="predicted"/>
<dbReference type="STRING" id="485915.Dret_0189"/>
<evidence type="ECO:0000259" key="5">
    <source>
        <dbReference type="Pfam" id="PF07022"/>
    </source>
</evidence>
<dbReference type="InterPro" id="IPR010744">
    <property type="entry name" value="Phage_CI_N"/>
</dbReference>
<dbReference type="InterPro" id="IPR015927">
    <property type="entry name" value="Peptidase_S24_S26A/B/C"/>
</dbReference>
<dbReference type="PANTHER" id="PTHR40661:SF3">
    <property type="entry name" value="FELS-1 PROPHAGE TRANSCRIPTIONAL REGULATOR"/>
    <property type="match status" value="1"/>
</dbReference>
<evidence type="ECO:0000313" key="6">
    <source>
        <dbReference type="EMBL" id="ACV67491.1"/>
    </source>
</evidence>
<protein>
    <submittedName>
        <fullName evidence="6">Phage repressor</fullName>
    </submittedName>
</protein>
<dbReference type="InterPro" id="IPR039418">
    <property type="entry name" value="LexA-like"/>
</dbReference>
<feature type="domain" description="Bacteriophage CI repressor N-terminal" evidence="5">
    <location>
        <begin position="10"/>
        <end position="71"/>
    </location>
</feature>
<reference evidence="6 7" key="2">
    <citation type="journal article" date="2010" name="Stand. Genomic Sci.">
        <title>Complete genome sequence of Desulfohalobium retbaense type strain (HR(100)).</title>
        <authorList>
            <person name="Spring S."/>
            <person name="Nolan M."/>
            <person name="Lapidus A."/>
            <person name="Glavina Del Rio T."/>
            <person name="Copeland A."/>
            <person name="Tice H."/>
            <person name="Cheng J.F."/>
            <person name="Lucas S."/>
            <person name="Land M."/>
            <person name="Chen F."/>
            <person name="Bruce D."/>
            <person name="Goodwin L."/>
            <person name="Pitluck S."/>
            <person name="Ivanova N."/>
            <person name="Mavromatis K."/>
            <person name="Mikhailova N."/>
            <person name="Pati A."/>
            <person name="Chen A."/>
            <person name="Palaniappan K."/>
            <person name="Hauser L."/>
            <person name="Chang Y.J."/>
            <person name="Jeffries C.D."/>
            <person name="Munk C."/>
            <person name="Kiss H."/>
            <person name="Chain P."/>
            <person name="Han C."/>
            <person name="Brettin T."/>
            <person name="Detter J.C."/>
            <person name="Schuler E."/>
            <person name="Goker M."/>
            <person name="Rohde M."/>
            <person name="Bristow J."/>
            <person name="Eisen J.A."/>
            <person name="Markowitz V."/>
            <person name="Hugenholtz P."/>
            <person name="Kyrpides N.C."/>
            <person name="Klenk H.P."/>
        </authorList>
    </citation>
    <scope>NUCLEOTIDE SEQUENCE [LARGE SCALE GENOMIC DNA]</scope>
    <source>
        <strain evidence="6 7">DSM 5692</strain>
    </source>
</reference>
<evidence type="ECO:0000256" key="1">
    <source>
        <dbReference type="ARBA" id="ARBA00023015"/>
    </source>
</evidence>
<dbReference type="RefSeq" id="WP_015750650.1">
    <property type="nucleotide sequence ID" value="NC_013223.1"/>
</dbReference>
<dbReference type="CDD" id="cd06529">
    <property type="entry name" value="S24_LexA-like"/>
    <property type="match status" value="1"/>
</dbReference>
<dbReference type="SUPFAM" id="SSF51306">
    <property type="entry name" value="LexA/Signal peptidase"/>
    <property type="match status" value="1"/>
</dbReference>
<dbReference type="Proteomes" id="UP000001052">
    <property type="component" value="Chromosome"/>
</dbReference>
<evidence type="ECO:0000259" key="4">
    <source>
        <dbReference type="Pfam" id="PF00717"/>
    </source>
</evidence>
<dbReference type="Pfam" id="PF00717">
    <property type="entry name" value="Peptidase_S24"/>
    <property type="match status" value="1"/>
</dbReference>
<keyword evidence="3" id="KW-0804">Transcription</keyword>
<sequence length="211" mass="23811">MHIEFDLFFKRLQEALGITTQSELANLLQVNRSAVTQAKRTGEVPQRWVWQLSRHLGLNRTWLETGQGPMRPGPDTFATIPKVKARLSAGGGSFETEQAVEGYYSFRRDWLRGKGQPGCMVLMDIMGDSMEPELKEGDTVLVDQNQQEIYAGGMYAMGVEDTVMVKRVEKHPNKLVLLSTNQRYTPIVLQGDEIEAVTCIGRILWVGRELL</sequence>
<dbReference type="KEGG" id="drt:Dret_0189"/>
<gene>
    <name evidence="6" type="ordered locus">Dret_0189</name>
</gene>
<dbReference type="GO" id="GO:0003677">
    <property type="term" value="F:DNA binding"/>
    <property type="evidence" value="ECO:0007669"/>
    <property type="project" value="UniProtKB-KW"/>
</dbReference>
<keyword evidence="1" id="KW-0805">Transcription regulation</keyword>
<keyword evidence="2" id="KW-0238">DNA-binding</keyword>
<dbReference type="Pfam" id="PF07022">
    <property type="entry name" value="Phage_CI_repr"/>
    <property type="match status" value="1"/>
</dbReference>
<evidence type="ECO:0000256" key="3">
    <source>
        <dbReference type="ARBA" id="ARBA00023163"/>
    </source>
</evidence>
<dbReference type="HOGENOM" id="CLU_066192_1_2_7"/>
<feature type="domain" description="Peptidase S24/S26A/S26B/S26C" evidence="4">
    <location>
        <begin position="85"/>
        <end position="203"/>
    </location>
</feature>
<dbReference type="OrthoDB" id="5363392at2"/>
<dbReference type="PANTHER" id="PTHR40661">
    <property type="match status" value="1"/>
</dbReference>
<evidence type="ECO:0000313" key="7">
    <source>
        <dbReference type="Proteomes" id="UP000001052"/>
    </source>
</evidence>
<dbReference type="AlphaFoldDB" id="C8WZL6"/>
<accession>C8WZL6</accession>
<reference evidence="7" key="1">
    <citation type="submission" date="2009-09" db="EMBL/GenBank/DDBJ databases">
        <title>The complete chromosome of Desulfohalobium retbaense DSM 5692.</title>
        <authorList>
            <consortium name="US DOE Joint Genome Institute (JGI-PGF)"/>
            <person name="Lucas S."/>
            <person name="Copeland A."/>
            <person name="Lapidus A."/>
            <person name="Glavina del Rio T."/>
            <person name="Dalin E."/>
            <person name="Tice H."/>
            <person name="Bruce D."/>
            <person name="Goodwin L."/>
            <person name="Pitluck S."/>
            <person name="Kyrpides N."/>
            <person name="Mavromatis K."/>
            <person name="Ivanova N."/>
            <person name="Mikhailova N."/>
            <person name="Munk A.C."/>
            <person name="Brettin T."/>
            <person name="Detter J.C."/>
            <person name="Han C."/>
            <person name="Tapia R."/>
            <person name="Larimer F."/>
            <person name="Land M."/>
            <person name="Hauser L."/>
            <person name="Markowitz V."/>
            <person name="Cheng J.-F."/>
            <person name="Hugenholtz P."/>
            <person name="Woyke T."/>
            <person name="Wu D."/>
            <person name="Spring S."/>
            <person name="Klenk H.-P."/>
            <person name="Eisen J.A."/>
        </authorList>
    </citation>
    <scope>NUCLEOTIDE SEQUENCE [LARGE SCALE GENOMIC DNA]</scope>
    <source>
        <strain evidence="7">DSM 5692</strain>
    </source>
</reference>
<keyword evidence="7" id="KW-1185">Reference proteome</keyword>
<dbReference type="InterPro" id="IPR036286">
    <property type="entry name" value="LexA/Signal_pep-like_sf"/>
</dbReference>
<organism evidence="6 7">
    <name type="scientific">Desulfohalobium retbaense (strain ATCC 49708 / DSM 5692 / JCM 16813 / HR100)</name>
    <dbReference type="NCBI Taxonomy" id="485915"/>
    <lineage>
        <taxon>Bacteria</taxon>
        <taxon>Pseudomonadati</taxon>
        <taxon>Thermodesulfobacteriota</taxon>
        <taxon>Desulfovibrionia</taxon>
        <taxon>Desulfovibrionales</taxon>
        <taxon>Desulfohalobiaceae</taxon>
        <taxon>Desulfohalobium</taxon>
    </lineage>
</organism>
<dbReference type="EMBL" id="CP001734">
    <property type="protein sequence ID" value="ACV67491.1"/>
    <property type="molecule type" value="Genomic_DNA"/>
</dbReference>
<evidence type="ECO:0000256" key="2">
    <source>
        <dbReference type="ARBA" id="ARBA00023125"/>
    </source>
</evidence>
<name>C8WZL6_DESRD</name>
<dbReference type="Gene3D" id="2.10.109.10">
    <property type="entry name" value="Umud Fragment, subunit A"/>
    <property type="match status" value="1"/>
</dbReference>
<dbReference type="Gene3D" id="1.10.260.40">
    <property type="entry name" value="lambda repressor-like DNA-binding domains"/>
    <property type="match status" value="1"/>
</dbReference>
<dbReference type="eggNOG" id="COG2932">
    <property type="taxonomic scope" value="Bacteria"/>
</dbReference>